<dbReference type="Gene3D" id="3.40.850.10">
    <property type="entry name" value="Kinesin motor domain"/>
    <property type="match status" value="1"/>
</dbReference>
<keyword evidence="2" id="KW-0963">Cytoplasm</keyword>
<dbReference type="GO" id="GO:0005524">
    <property type="term" value="F:ATP binding"/>
    <property type="evidence" value="ECO:0007669"/>
    <property type="project" value="UniProtKB-UniRule"/>
</dbReference>
<dbReference type="InterPro" id="IPR027417">
    <property type="entry name" value="P-loop_NTPase"/>
</dbReference>
<dbReference type="WBParaSite" id="GPUH_0002483901-mRNA-1">
    <property type="protein sequence ID" value="GPUH_0002483901-mRNA-1"/>
    <property type="gene ID" value="GPUH_0002483901"/>
</dbReference>
<gene>
    <name evidence="9" type="ORF">GPUH_LOCUS24809</name>
</gene>
<dbReference type="InterPro" id="IPR036961">
    <property type="entry name" value="Kinesin_motor_dom_sf"/>
</dbReference>
<dbReference type="InterPro" id="IPR047149">
    <property type="entry name" value="KIF11-like"/>
</dbReference>
<reference evidence="11" key="1">
    <citation type="submission" date="2016-06" db="UniProtKB">
        <authorList>
            <consortium name="WormBaseParasite"/>
        </authorList>
    </citation>
    <scope>IDENTIFICATION</scope>
</reference>
<dbReference type="GO" id="GO:0008017">
    <property type="term" value="F:microtubule binding"/>
    <property type="evidence" value="ECO:0007669"/>
    <property type="project" value="InterPro"/>
</dbReference>
<dbReference type="PANTHER" id="PTHR47970:SF12">
    <property type="entry name" value="KINESIN FAMILY MEMBER 11"/>
    <property type="match status" value="1"/>
</dbReference>
<name>A0A183EV18_9BILA</name>
<dbReference type="GO" id="GO:0005634">
    <property type="term" value="C:nucleus"/>
    <property type="evidence" value="ECO:0007669"/>
    <property type="project" value="TreeGrafter"/>
</dbReference>
<keyword evidence="5 7" id="KW-0505">Motor protein</keyword>
<keyword evidence="4 7" id="KW-0067">ATP-binding</keyword>
<dbReference type="InterPro" id="IPR001752">
    <property type="entry name" value="Kinesin_motor_dom"/>
</dbReference>
<evidence type="ECO:0000256" key="2">
    <source>
        <dbReference type="ARBA" id="ARBA00022490"/>
    </source>
</evidence>
<dbReference type="AlphaFoldDB" id="A0A183EV18"/>
<dbReference type="PROSITE" id="PS50067">
    <property type="entry name" value="KINESIN_MOTOR_2"/>
    <property type="match status" value="1"/>
</dbReference>
<dbReference type="GO" id="GO:0090307">
    <property type="term" value="P:mitotic spindle assembly"/>
    <property type="evidence" value="ECO:0007669"/>
    <property type="project" value="TreeGrafter"/>
</dbReference>
<feature type="binding site" evidence="7">
    <location>
        <begin position="5"/>
        <end position="12"/>
    </location>
    <ligand>
        <name>ATP</name>
        <dbReference type="ChEBI" id="CHEBI:30616"/>
    </ligand>
</feature>
<proteinExistence type="inferred from homology"/>
<dbReference type="GO" id="GO:0007018">
    <property type="term" value="P:microtubule-based movement"/>
    <property type="evidence" value="ECO:0007669"/>
    <property type="project" value="InterPro"/>
</dbReference>
<evidence type="ECO:0000256" key="7">
    <source>
        <dbReference type="PROSITE-ProRule" id="PRU00283"/>
    </source>
</evidence>
<dbReference type="Proteomes" id="UP000271098">
    <property type="component" value="Unassembled WGS sequence"/>
</dbReference>
<evidence type="ECO:0000256" key="3">
    <source>
        <dbReference type="ARBA" id="ARBA00022741"/>
    </source>
</evidence>
<evidence type="ECO:0000256" key="6">
    <source>
        <dbReference type="ARBA" id="ARBA00023212"/>
    </source>
</evidence>
<dbReference type="Pfam" id="PF00225">
    <property type="entry name" value="Kinesin"/>
    <property type="match status" value="1"/>
</dbReference>
<evidence type="ECO:0000313" key="11">
    <source>
        <dbReference type="WBParaSite" id="GPUH_0002483901-mRNA-1"/>
    </source>
</evidence>
<dbReference type="SUPFAM" id="SSF52540">
    <property type="entry name" value="P-loop containing nucleoside triphosphate hydrolases"/>
    <property type="match status" value="1"/>
</dbReference>
<reference evidence="9 10" key="2">
    <citation type="submission" date="2018-11" db="EMBL/GenBank/DDBJ databases">
        <authorList>
            <consortium name="Pathogen Informatics"/>
        </authorList>
    </citation>
    <scope>NUCLEOTIDE SEQUENCE [LARGE SCALE GENOMIC DNA]</scope>
</reference>
<feature type="domain" description="Kinesin motor" evidence="8">
    <location>
        <begin position="1"/>
        <end position="73"/>
    </location>
</feature>
<evidence type="ECO:0000256" key="4">
    <source>
        <dbReference type="ARBA" id="ARBA00022840"/>
    </source>
</evidence>
<protein>
    <submittedName>
        <fullName evidence="11">Kinesin motor domain-containing protein</fullName>
    </submittedName>
</protein>
<dbReference type="PANTHER" id="PTHR47970">
    <property type="entry name" value="KINESIN-LIKE PROTEIN KIF11"/>
    <property type="match status" value="1"/>
</dbReference>
<evidence type="ECO:0000259" key="8">
    <source>
        <dbReference type="PROSITE" id="PS50067"/>
    </source>
</evidence>
<evidence type="ECO:0000313" key="10">
    <source>
        <dbReference type="Proteomes" id="UP000271098"/>
    </source>
</evidence>
<accession>A0A183EV18</accession>
<dbReference type="EMBL" id="UYRT01102595">
    <property type="protein sequence ID" value="VDN43357.1"/>
    <property type="molecule type" value="Genomic_DNA"/>
</dbReference>
<dbReference type="OrthoDB" id="3176171at2759"/>
<evidence type="ECO:0000313" key="9">
    <source>
        <dbReference type="EMBL" id="VDN43357.1"/>
    </source>
</evidence>
<sequence>MLCYGQTSTGKTFTMEGPEHTDRDRVLAWDEDSSVGVIPRALQHIFTELEAQNAEEFSVRVSYVELYNEELYD</sequence>
<dbReference type="GO" id="GO:0072686">
    <property type="term" value="C:mitotic spindle"/>
    <property type="evidence" value="ECO:0007669"/>
    <property type="project" value="TreeGrafter"/>
</dbReference>
<comment type="similarity">
    <text evidence="7">Belongs to the TRAFAC class myosin-kinesin ATPase superfamily. Kinesin family.</text>
</comment>
<dbReference type="GO" id="GO:0051231">
    <property type="term" value="P:spindle elongation"/>
    <property type="evidence" value="ECO:0007669"/>
    <property type="project" value="TreeGrafter"/>
</dbReference>
<evidence type="ECO:0000256" key="5">
    <source>
        <dbReference type="ARBA" id="ARBA00023175"/>
    </source>
</evidence>
<keyword evidence="6" id="KW-0206">Cytoskeleton</keyword>
<keyword evidence="10" id="KW-1185">Reference proteome</keyword>
<dbReference type="GO" id="GO:0005876">
    <property type="term" value="C:spindle microtubule"/>
    <property type="evidence" value="ECO:0007669"/>
    <property type="project" value="TreeGrafter"/>
</dbReference>
<organism evidence="11">
    <name type="scientific">Gongylonema pulchrum</name>
    <dbReference type="NCBI Taxonomy" id="637853"/>
    <lineage>
        <taxon>Eukaryota</taxon>
        <taxon>Metazoa</taxon>
        <taxon>Ecdysozoa</taxon>
        <taxon>Nematoda</taxon>
        <taxon>Chromadorea</taxon>
        <taxon>Rhabditida</taxon>
        <taxon>Spirurina</taxon>
        <taxon>Spiruromorpha</taxon>
        <taxon>Spiruroidea</taxon>
        <taxon>Gongylonematidae</taxon>
        <taxon>Gongylonema</taxon>
    </lineage>
</organism>
<comment type="subcellular location">
    <subcellularLocation>
        <location evidence="1">Cytoplasm</location>
        <location evidence="1">Cytoskeleton</location>
    </subcellularLocation>
</comment>
<evidence type="ECO:0000256" key="1">
    <source>
        <dbReference type="ARBA" id="ARBA00004245"/>
    </source>
</evidence>
<dbReference type="GO" id="GO:0008574">
    <property type="term" value="F:plus-end-directed microtubule motor activity"/>
    <property type="evidence" value="ECO:0007669"/>
    <property type="project" value="TreeGrafter"/>
</dbReference>
<keyword evidence="3 7" id="KW-0547">Nucleotide-binding</keyword>